<dbReference type="EMBL" id="CP089982">
    <property type="protein sequence ID" value="WXA94079.1"/>
    <property type="molecule type" value="Genomic_DNA"/>
</dbReference>
<evidence type="ECO:0000256" key="1">
    <source>
        <dbReference type="SAM" id="Phobius"/>
    </source>
</evidence>
<feature type="transmembrane region" description="Helical" evidence="1">
    <location>
        <begin position="252"/>
        <end position="275"/>
    </location>
</feature>
<accession>A0ABZ2K5W8</accession>
<keyword evidence="1" id="KW-0812">Transmembrane</keyword>
<feature type="transmembrane region" description="Helical" evidence="1">
    <location>
        <begin position="21"/>
        <end position="42"/>
    </location>
</feature>
<sequence length="279" mass="30045">MTALNEVGLIASREMRKNLRSLKGLALVSLSLLGAIAVAFLINKGHKLQEGRFGAEELRTGQEMVLSQAYDDPQMGKYLAEAPAVLLALLAITIWLSPLIAGVLGFDAVSGELQHRTVRYWTVRARRASYFVGKVLGLWGVVAALTLVMHVFIWIVTLIVGGAGTAPASATVGWGFQFYLVTLPISAAWCALVILISAQFRNPIVTLFVISAVFGGLWIVNIIGRLAQIKPLTYLYPNSYDALLLSPHLNKVALGAAICFGIGVLATALGTLVFVRRDV</sequence>
<feature type="transmembrane region" description="Helical" evidence="1">
    <location>
        <begin position="84"/>
        <end position="109"/>
    </location>
</feature>
<feature type="transmembrane region" description="Helical" evidence="1">
    <location>
        <begin position="130"/>
        <end position="156"/>
    </location>
</feature>
<name>A0ABZ2K5W8_9BACT</name>
<gene>
    <name evidence="2" type="ORF">LZC95_47465</name>
</gene>
<organism evidence="2 3">
    <name type="scientific">Pendulispora brunnea</name>
    <dbReference type="NCBI Taxonomy" id="2905690"/>
    <lineage>
        <taxon>Bacteria</taxon>
        <taxon>Pseudomonadati</taxon>
        <taxon>Myxococcota</taxon>
        <taxon>Myxococcia</taxon>
        <taxon>Myxococcales</taxon>
        <taxon>Sorangiineae</taxon>
        <taxon>Pendulisporaceae</taxon>
        <taxon>Pendulispora</taxon>
    </lineage>
</organism>
<dbReference type="PANTHER" id="PTHR43471">
    <property type="entry name" value="ABC TRANSPORTER PERMEASE"/>
    <property type="match status" value="1"/>
</dbReference>
<evidence type="ECO:0000313" key="3">
    <source>
        <dbReference type="Proteomes" id="UP001379533"/>
    </source>
</evidence>
<keyword evidence="3" id="KW-1185">Reference proteome</keyword>
<dbReference type="Pfam" id="PF12679">
    <property type="entry name" value="ABC2_membrane_2"/>
    <property type="match status" value="1"/>
</dbReference>
<protein>
    <submittedName>
        <fullName evidence="2">ABC transporter permease</fullName>
    </submittedName>
</protein>
<evidence type="ECO:0000313" key="2">
    <source>
        <dbReference type="EMBL" id="WXA94079.1"/>
    </source>
</evidence>
<dbReference type="Proteomes" id="UP001379533">
    <property type="component" value="Chromosome"/>
</dbReference>
<keyword evidence="1" id="KW-1133">Transmembrane helix</keyword>
<proteinExistence type="predicted"/>
<feature type="transmembrane region" description="Helical" evidence="1">
    <location>
        <begin position="176"/>
        <end position="197"/>
    </location>
</feature>
<dbReference type="RefSeq" id="WP_394844681.1">
    <property type="nucleotide sequence ID" value="NZ_CP089982.1"/>
</dbReference>
<keyword evidence="1" id="KW-0472">Membrane</keyword>
<reference evidence="2 3" key="1">
    <citation type="submission" date="2021-12" db="EMBL/GenBank/DDBJ databases">
        <title>Discovery of the Pendulisporaceae a myxobacterial family with distinct sporulation behavior and unique specialized metabolism.</title>
        <authorList>
            <person name="Garcia R."/>
            <person name="Popoff A."/>
            <person name="Bader C.D."/>
            <person name="Loehr J."/>
            <person name="Walesch S."/>
            <person name="Walt C."/>
            <person name="Boldt J."/>
            <person name="Bunk B."/>
            <person name="Haeckl F.J.F.P.J."/>
            <person name="Gunesch A.P."/>
            <person name="Birkelbach J."/>
            <person name="Nuebel U."/>
            <person name="Pietschmann T."/>
            <person name="Bach T."/>
            <person name="Mueller R."/>
        </authorList>
    </citation>
    <scope>NUCLEOTIDE SEQUENCE [LARGE SCALE GENOMIC DNA]</scope>
    <source>
        <strain evidence="2 3">MSr12523</strain>
    </source>
</reference>
<feature type="transmembrane region" description="Helical" evidence="1">
    <location>
        <begin position="204"/>
        <end position="227"/>
    </location>
</feature>